<name>A0A285N8V7_9HYPH</name>
<keyword evidence="2" id="KW-1185">Reference proteome</keyword>
<dbReference type="AlphaFoldDB" id="A0A285N8V7"/>
<accession>A0A285N8V7</accession>
<organism evidence="1 2">
    <name type="scientific">Cohaesibacter gelatinilyticus</name>
    <dbReference type="NCBI Taxonomy" id="372072"/>
    <lineage>
        <taxon>Bacteria</taxon>
        <taxon>Pseudomonadati</taxon>
        <taxon>Pseudomonadota</taxon>
        <taxon>Alphaproteobacteria</taxon>
        <taxon>Hyphomicrobiales</taxon>
        <taxon>Cohaesibacteraceae</taxon>
    </lineage>
</organism>
<proteinExistence type="predicted"/>
<evidence type="ECO:0000313" key="1">
    <source>
        <dbReference type="EMBL" id="SNZ05912.1"/>
    </source>
</evidence>
<reference evidence="1 2" key="1">
    <citation type="submission" date="2017-09" db="EMBL/GenBank/DDBJ databases">
        <authorList>
            <person name="Ehlers B."/>
            <person name="Leendertz F.H."/>
        </authorList>
    </citation>
    <scope>NUCLEOTIDE SEQUENCE [LARGE SCALE GENOMIC DNA]</scope>
    <source>
        <strain evidence="1 2">DSM 18289</strain>
    </source>
</reference>
<dbReference type="Proteomes" id="UP000219439">
    <property type="component" value="Unassembled WGS sequence"/>
</dbReference>
<dbReference type="EMBL" id="OBEL01000001">
    <property type="protein sequence ID" value="SNZ05912.1"/>
    <property type="molecule type" value="Genomic_DNA"/>
</dbReference>
<gene>
    <name evidence="1" type="ORF">SAMN06265368_0237</name>
</gene>
<protein>
    <submittedName>
        <fullName evidence="1">Uncharacterized protein</fullName>
    </submittedName>
</protein>
<sequence>MVVIEMNLPQSTKGKQDSHKLSFPWHSIQFVVM</sequence>
<evidence type="ECO:0000313" key="2">
    <source>
        <dbReference type="Proteomes" id="UP000219439"/>
    </source>
</evidence>